<dbReference type="EMBL" id="FNBE01000008">
    <property type="protein sequence ID" value="SDF98015.1"/>
    <property type="molecule type" value="Genomic_DNA"/>
</dbReference>
<keyword evidence="1 4" id="KW-0808">Transferase</keyword>
<evidence type="ECO:0000313" key="4">
    <source>
        <dbReference type="EMBL" id="SDF98015.1"/>
    </source>
</evidence>
<feature type="domain" description="N-acetyltransferase" evidence="3">
    <location>
        <begin position="178"/>
        <end position="316"/>
    </location>
</feature>
<dbReference type="InterPro" id="IPR050832">
    <property type="entry name" value="Bact_Acetyltransf"/>
</dbReference>
<name>A0A1G7QHS3_PSEOR</name>
<evidence type="ECO:0000259" key="3">
    <source>
        <dbReference type="PROSITE" id="PS51186"/>
    </source>
</evidence>
<reference evidence="4 5" key="1">
    <citation type="submission" date="2016-10" db="EMBL/GenBank/DDBJ databases">
        <authorList>
            <person name="de Groot N.N."/>
        </authorList>
    </citation>
    <scope>NUCLEOTIDE SEQUENCE [LARGE SCALE GENOMIC DNA]</scope>
    <source>
        <strain evidence="4 5">CGMCC 4.3143</strain>
    </source>
</reference>
<evidence type="ECO:0000256" key="2">
    <source>
        <dbReference type="ARBA" id="ARBA00023315"/>
    </source>
</evidence>
<gene>
    <name evidence="4" type="ORF">SAMN05216377_10885</name>
</gene>
<dbReference type="STRING" id="366584.SAMN05216377_10885"/>
<dbReference type="InterPro" id="IPR056934">
    <property type="entry name" value="SH3_Rv0428c"/>
</dbReference>
<dbReference type="Pfam" id="PF24551">
    <property type="entry name" value="SH3_Rv0428c"/>
    <property type="match status" value="1"/>
</dbReference>
<dbReference type="InterPro" id="IPR056935">
    <property type="entry name" value="Rv0428c-like_C"/>
</dbReference>
<dbReference type="Pfam" id="PF24553">
    <property type="entry name" value="Rv0428c_C"/>
    <property type="match status" value="1"/>
</dbReference>
<sequence>MAPEHDWSAALGERVSLRFRIGEREGRPLFSDAVGVLSDDGPGTVVVATRRGPVRVDREAVVALRVVPPAPPRRASWSAVARLENLCADAWPALVDEPLGAWRLRAAGGYTNRANSALAVGDPGLPPDVALDRVRAFAAAHGVTPRLQTPIGSPWSKAAQHGGWVLEAGHAAGAEVAVLVTDLTAGEAVGLPAEPDADWWSVGGGPAHETERRILTGGRTLGFGVERRAGRVVGAIRAAVVEDHLYLSRLETVPAARRTGVATRLTAAACAWGHAHGARWGVLQVALDNAPALAFYAREGWREHHRYHYLVEQRAG</sequence>
<dbReference type="Gene3D" id="3.40.630.30">
    <property type="match status" value="1"/>
</dbReference>
<dbReference type="CDD" id="cd04301">
    <property type="entry name" value="NAT_SF"/>
    <property type="match status" value="1"/>
</dbReference>
<keyword evidence="5" id="KW-1185">Reference proteome</keyword>
<evidence type="ECO:0000256" key="1">
    <source>
        <dbReference type="ARBA" id="ARBA00022679"/>
    </source>
</evidence>
<dbReference type="PANTHER" id="PTHR43877">
    <property type="entry name" value="AMINOALKYLPHOSPHONATE N-ACETYLTRANSFERASE-RELATED-RELATED"/>
    <property type="match status" value="1"/>
</dbReference>
<dbReference type="RefSeq" id="WP_245707488.1">
    <property type="nucleotide sequence ID" value="NZ_FNBE01000008.1"/>
</dbReference>
<dbReference type="GO" id="GO:0016747">
    <property type="term" value="F:acyltransferase activity, transferring groups other than amino-acyl groups"/>
    <property type="evidence" value="ECO:0007669"/>
    <property type="project" value="InterPro"/>
</dbReference>
<accession>A0A1G7QHS3</accession>
<protein>
    <submittedName>
        <fullName evidence="4">Acetyltransferase (GNAT) family protein</fullName>
    </submittedName>
</protein>
<keyword evidence="2" id="KW-0012">Acyltransferase</keyword>
<dbReference type="InterPro" id="IPR016181">
    <property type="entry name" value="Acyl_CoA_acyltransferase"/>
</dbReference>
<dbReference type="InterPro" id="IPR000182">
    <property type="entry name" value="GNAT_dom"/>
</dbReference>
<dbReference type="SUPFAM" id="SSF55729">
    <property type="entry name" value="Acyl-CoA N-acyltransferases (Nat)"/>
    <property type="match status" value="1"/>
</dbReference>
<evidence type="ECO:0000313" key="5">
    <source>
        <dbReference type="Proteomes" id="UP000198967"/>
    </source>
</evidence>
<dbReference type="Proteomes" id="UP000198967">
    <property type="component" value="Unassembled WGS sequence"/>
</dbReference>
<proteinExistence type="predicted"/>
<organism evidence="4 5">
    <name type="scientific">Pseudonocardia oroxyli</name>
    <dbReference type="NCBI Taxonomy" id="366584"/>
    <lineage>
        <taxon>Bacteria</taxon>
        <taxon>Bacillati</taxon>
        <taxon>Actinomycetota</taxon>
        <taxon>Actinomycetes</taxon>
        <taxon>Pseudonocardiales</taxon>
        <taxon>Pseudonocardiaceae</taxon>
        <taxon>Pseudonocardia</taxon>
    </lineage>
</organism>
<dbReference type="PROSITE" id="PS51186">
    <property type="entry name" value="GNAT"/>
    <property type="match status" value="1"/>
</dbReference>
<dbReference type="AlphaFoldDB" id="A0A1G7QHS3"/>